<evidence type="ECO:0000256" key="5">
    <source>
        <dbReference type="ARBA" id="ARBA00022967"/>
    </source>
</evidence>
<keyword evidence="9 10" id="KW-0472">Membrane</keyword>
<evidence type="ECO:0000256" key="6">
    <source>
        <dbReference type="ARBA" id="ARBA00022989"/>
    </source>
</evidence>
<dbReference type="EC" id="7.1.1.-" evidence="10"/>
<dbReference type="AlphaFoldDB" id="A0A932I510"/>
<gene>
    <name evidence="12" type="primary">ndhC</name>
    <name evidence="10" type="synonym">nuoA</name>
    <name evidence="12" type="ORF">HYZ11_16825</name>
</gene>
<keyword evidence="5 10" id="KW-1278">Translocase</keyword>
<evidence type="ECO:0000256" key="11">
    <source>
        <dbReference type="RuleBase" id="RU003639"/>
    </source>
</evidence>
<dbReference type="GO" id="GO:0008137">
    <property type="term" value="F:NADH dehydrogenase (ubiquinone) activity"/>
    <property type="evidence" value="ECO:0007669"/>
    <property type="project" value="InterPro"/>
</dbReference>
<evidence type="ECO:0000256" key="3">
    <source>
        <dbReference type="ARBA" id="ARBA00022448"/>
    </source>
</evidence>
<name>A0A932I510_UNCTE</name>
<comment type="function">
    <text evidence="10">NDH-1 shuttles electrons from NADH, via FMN and iron-sulfur (Fe-S) centers, to quinones in the respiratory chain. The immediate electron acceptor for the enzyme in this species is believed to be ubiquinone. Couples the redox reaction to proton translocation (for every two electrons transferred, four hydrogen ions are translocated across the cytoplasmic membrane), and thus conserves the redox energy in a proton gradient.</text>
</comment>
<dbReference type="HAMAP" id="MF_01394">
    <property type="entry name" value="NDH1_NuoA"/>
    <property type="match status" value="1"/>
</dbReference>
<dbReference type="Pfam" id="PF00507">
    <property type="entry name" value="Oxidored_q4"/>
    <property type="match status" value="1"/>
</dbReference>
<evidence type="ECO:0000256" key="10">
    <source>
        <dbReference type="HAMAP-Rule" id="MF_01394"/>
    </source>
</evidence>
<dbReference type="GO" id="GO:0048038">
    <property type="term" value="F:quinone binding"/>
    <property type="evidence" value="ECO:0007669"/>
    <property type="project" value="UniProtKB-KW"/>
</dbReference>
<feature type="transmembrane region" description="Helical" evidence="10">
    <location>
        <begin position="17"/>
        <end position="42"/>
    </location>
</feature>
<evidence type="ECO:0000256" key="4">
    <source>
        <dbReference type="ARBA" id="ARBA00022692"/>
    </source>
</evidence>
<feature type="transmembrane region" description="Helical" evidence="10">
    <location>
        <begin position="100"/>
        <end position="122"/>
    </location>
</feature>
<dbReference type="InterPro" id="IPR000440">
    <property type="entry name" value="NADH_UbQ/plastoQ_OxRdtase_su3"/>
</dbReference>
<comment type="similarity">
    <text evidence="2 10 11">Belongs to the complex I subunit 3 family.</text>
</comment>
<dbReference type="PANTHER" id="PTHR11058:SF9">
    <property type="entry name" value="NADH-UBIQUINONE OXIDOREDUCTASE CHAIN 3"/>
    <property type="match status" value="1"/>
</dbReference>
<evidence type="ECO:0000256" key="8">
    <source>
        <dbReference type="ARBA" id="ARBA00023075"/>
    </source>
</evidence>
<sequence length="131" mass="14971">MAELLGAFFRDYQSINAYVPIFIFTLVAFGFAGVTLVAALLVRPNRPDAAKLSPYECGIPPLMEANERFSIRFYLLGILFLLFDVEAVFLFPWAVQYDSLGLFGFIEMMLFIAVLLVGYFYAWRKEALEWA</sequence>
<dbReference type="InterPro" id="IPR023043">
    <property type="entry name" value="NAD(P)H_OxRDtase_bac/plastid"/>
</dbReference>
<evidence type="ECO:0000313" key="13">
    <source>
        <dbReference type="Proteomes" id="UP000782312"/>
    </source>
</evidence>
<keyword evidence="3 10" id="KW-0813">Transport</keyword>
<evidence type="ECO:0000256" key="9">
    <source>
        <dbReference type="ARBA" id="ARBA00023136"/>
    </source>
</evidence>
<protein>
    <recommendedName>
        <fullName evidence="10">NADH-quinone oxidoreductase subunit A</fullName>
        <ecNumber evidence="10">7.1.1.-</ecNumber>
    </recommendedName>
    <alternativeName>
        <fullName evidence="10">NADH dehydrogenase I subunit A</fullName>
    </alternativeName>
    <alternativeName>
        <fullName evidence="10">NDH-1 subunit A</fullName>
    </alternativeName>
    <alternativeName>
        <fullName evidence="10">NUO1</fullName>
    </alternativeName>
</protein>
<accession>A0A932I510</accession>
<dbReference type="Gene3D" id="1.20.58.1610">
    <property type="entry name" value="NADH:ubiquinone/plastoquinone oxidoreductase, chain 3"/>
    <property type="match status" value="1"/>
</dbReference>
<evidence type="ECO:0000313" key="12">
    <source>
        <dbReference type="EMBL" id="MBI3129274.1"/>
    </source>
</evidence>
<organism evidence="12 13">
    <name type="scientific">Tectimicrobiota bacterium</name>
    <dbReference type="NCBI Taxonomy" id="2528274"/>
    <lineage>
        <taxon>Bacteria</taxon>
        <taxon>Pseudomonadati</taxon>
        <taxon>Nitrospinota/Tectimicrobiota group</taxon>
        <taxon>Candidatus Tectimicrobiota</taxon>
    </lineage>
</organism>
<keyword evidence="4 10" id="KW-0812">Transmembrane</keyword>
<feature type="transmembrane region" description="Helical" evidence="10">
    <location>
        <begin position="73"/>
        <end position="94"/>
    </location>
</feature>
<dbReference type="InterPro" id="IPR038430">
    <property type="entry name" value="NDAH_ubi_oxred_su3_sf"/>
</dbReference>
<dbReference type="GO" id="GO:0050136">
    <property type="term" value="F:NADH dehydrogenase (quinone) (non-electrogenic) activity"/>
    <property type="evidence" value="ECO:0007669"/>
    <property type="project" value="UniProtKB-UniRule"/>
</dbReference>
<comment type="subcellular location">
    <subcellularLocation>
        <location evidence="10 11">Cell membrane</location>
        <topology evidence="10 11">Multi-pass membrane protein</topology>
    </subcellularLocation>
    <subcellularLocation>
        <location evidence="1">Membrane</location>
        <topology evidence="1">Multi-pass membrane protein</topology>
    </subcellularLocation>
</comment>
<keyword evidence="7 10" id="KW-0520">NAD</keyword>
<dbReference type="PANTHER" id="PTHR11058">
    <property type="entry name" value="NADH-UBIQUINONE OXIDOREDUCTASE CHAIN 3"/>
    <property type="match status" value="1"/>
</dbReference>
<comment type="caution">
    <text evidence="12">The sequence shown here is derived from an EMBL/GenBank/DDBJ whole genome shotgun (WGS) entry which is preliminary data.</text>
</comment>
<keyword evidence="10" id="KW-1003">Cell membrane</keyword>
<evidence type="ECO:0000256" key="2">
    <source>
        <dbReference type="ARBA" id="ARBA00008472"/>
    </source>
</evidence>
<evidence type="ECO:0000256" key="7">
    <source>
        <dbReference type="ARBA" id="ARBA00023027"/>
    </source>
</evidence>
<comment type="subunit">
    <text evidence="10">NDH-1 is composed of 14 different subunits. Subunits NuoA, H, J, K, L, M, N constitute the membrane sector of the complex.</text>
</comment>
<dbReference type="GO" id="GO:0030964">
    <property type="term" value="C:NADH dehydrogenase complex"/>
    <property type="evidence" value="ECO:0007669"/>
    <property type="project" value="TreeGrafter"/>
</dbReference>
<keyword evidence="6 10" id="KW-1133">Transmembrane helix</keyword>
<keyword evidence="8 10" id="KW-0830">Ubiquinone</keyword>
<dbReference type="GO" id="GO:0005886">
    <property type="term" value="C:plasma membrane"/>
    <property type="evidence" value="ECO:0007669"/>
    <property type="project" value="UniProtKB-SubCell"/>
</dbReference>
<dbReference type="FunFam" id="1.20.58.1610:FF:000004">
    <property type="entry name" value="NADH-quinone oxidoreductase subunit A"/>
    <property type="match status" value="1"/>
</dbReference>
<proteinExistence type="inferred from homology"/>
<dbReference type="Proteomes" id="UP000782312">
    <property type="component" value="Unassembled WGS sequence"/>
</dbReference>
<reference evidence="12" key="1">
    <citation type="submission" date="2020-07" db="EMBL/GenBank/DDBJ databases">
        <title>Huge and variable diversity of episymbiotic CPR bacteria and DPANN archaea in groundwater ecosystems.</title>
        <authorList>
            <person name="He C.Y."/>
            <person name="Keren R."/>
            <person name="Whittaker M."/>
            <person name="Farag I.F."/>
            <person name="Doudna J."/>
            <person name="Cate J.H.D."/>
            <person name="Banfield J.F."/>
        </authorList>
    </citation>
    <scope>NUCLEOTIDE SEQUENCE</scope>
    <source>
        <strain evidence="12">NC_groundwater_763_Ag_S-0.2um_68_21</strain>
    </source>
</reference>
<keyword evidence="10 11" id="KW-0874">Quinone</keyword>
<comment type="catalytic activity">
    <reaction evidence="10 11">
        <text>a quinone + NADH + 5 H(+)(in) = a quinol + NAD(+) + 4 H(+)(out)</text>
        <dbReference type="Rhea" id="RHEA:57888"/>
        <dbReference type="ChEBI" id="CHEBI:15378"/>
        <dbReference type="ChEBI" id="CHEBI:24646"/>
        <dbReference type="ChEBI" id="CHEBI:57540"/>
        <dbReference type="ChEBI" id="CHEBI:57945"/>
        <dbReference type="ChEBI" id="CHEBI:132124"/>
    </reaction>
</comment>
<dbReference type="EMBL" id="JACPUR010000040">
    <property type="protein sequence ID" value="MBI3129274.1"/>
    <property type="molecule type" value="Genomic_DNA"/>
</dbReference>
<evidence type="ECO:0000256" key="1">
    <source>
        <dbReference type="ARBA" id="ARBA00004141"/>
    </source>
</evidence>